<dbReference type="EMBL" id="JAUIQD010000001">
    <property type="protein sequence ID" value="KAK3363669.1"/>
    <property type="molecule type" value="Genomic_DNA"/>
</dbReference>
<organism evidence="1 2">
    <name type="scientific">Lasiosphaeria hispida</name>
    <dbReference type="NCBI Taxonomy" id="260671"/>
    <lineage>
        <taxon>Eukaryota</taxon>
        <taxon>Fungi</taxon>
        <taxon>Dikarya</taxon>
        <taxon>Ascomycota</taxon>
        <taxon>Pezizomycotina</taxon>
        <taxon>Sordariomycetes</taxon>
        <taxon>Sordariomycetidae</taxon>
        <taxon>Sordariales</taxon>
        <taxon>Lasiosphaeriaceae</taxon>
        <taxon>Lasiosphaeria</taxon>
    </lineage>
</organism>
<comment type="caution">
    <text evidence="1">The sequence shown here is derived from an EMBL/GenBank/DDBJ whole genome shotgun (WGS) entry which is preliminary data.</text>
</comment>
<keyword evidence="2" id="KW-1185">Reference proteome</keyword>
<name>A0AAJ0HW35_9PEZI</name>
<reference evidence="1" key="2">
    <citation type="submission" date="2023-06" db="EMBL/GenBank/DDBJ databases">
        <authorList>
            <consortium name="Lawrence Berkeley National Laboratory"/>
            <person name="Haridas S."/>
            <person name="Hensen N."/>
            <person name="Bonometti L."/>
            <person name="Westerberg I."/>
            <person name="Brannstrom I.O."/>
            <person name="Guillou S."/>
            <person name="Cros-Aarteil S."/>
            <person name="Calhoun S."/>
            <person name="Kuo A."/>
            <person name="Mondo S."/>
            <person name="Pangilinan J."/>
            <person name="Riley R."/>
            <person name="Labutti K."/>
            <person name="Andreopoulos B."/>
            <person name="Lipzen A."/>
            <person name="Chen C."/>
            <person name="Yanf M."/>
            <person name="Daum C."/>
            <person name="Ng V."/>
            <person name="Clum A."/>
            <person name="Steindorff A."/>
            <person name="Ohm R."/>
            <person name="Martin F."/>
            <person name="Silar P."/>
            <person name="Natvig D."/>
            <person name="Lalanne C."/>
            <person name="Gautier V."/>
            <person name="Ament-Velasquez S.L."/>
            <person name="Kruys A."/>
            <person name="Hutchinson M.I."/>
            <person name="Powell A.J."/>
            <person name="Barry K."/>
            <person name="Miller A.N."/>
            <person name="Grigoriev I.V."/>
            <person name="Debuchy R."/>
            <person name="Gladieux P."/>
            <person name="Thoren M.H."/>
            <person name="Johannesson H."/>
        </authorList>
    </citation>
    <scope>NUCLEOTIDE SEQUENCE</scope>
    <source>
        <strain evidence="1">CBS 955.72</strain>
    </source>
</reference>
<evidence type="ECO:0000313" key="2">
    <source>
        <dbReference type="Proteomes" id="UP001275084"/>
    </source>
</evidence>
<reference evidence="1" key="1">
    <citation type="journal article" date="2023" name="Mol. Phylogenet. Evol.">
        <title>Genome-scale phylogeny and comparative genomics of the fungal order Sordariales.</title>
        <authorList>
            <person name="Hensen N."/>
            <person name="Bonometti L."/>
            <person name="Westerberg I."/>
            <person name="Brannstrom I.O."/>
            <person name="Guillou S."/>
            <person name="Cros-Aarteil S."/>
            <person name="Calhoun S."/>
            <person name="Haridas S."/>
            <person name="Kuo A."/>
            <person name="Mondo S."/>
            <person name="Pangilinan J."/>
            <person name="Riley R."/>
            <person name="LaButti K."/>
            <person name="Andreopoulos B."/>
            <person name="Lipzen A."/>
            <person name="Chen C."/>
            <person name="Yan M."/>
            <person name="Daum C."/>
            <person name="Ng V."/>
            <person name="Clum A."/>
            <person name="Steindorff A."/>
            <person name="Ohm R.A."/>
            <person name="Martin F."/>
            <person name="Silar P."/>
            <person name="Natvig D.O."/>
            <person name="Lalanne C."/>
            <person name="Gautier V."/>
            <person name="Ament-Velasquez S.L."/>
            <person name="Kruys A."/>
            <person name="Hutchinson M.I."/>
            <person name="Powell A.J."/>
            <person name="Barry K."/>
            <person name="Miller A.N."/>
            <person name="Grigoriev I.V."/>
            <person name="Debuchy R."/>
            <person name="Gladieux P."/>
            <person name="Hiltunen Thoren M."/>
            <person name="Johannesson H."/>
        </authorList>
    </citation>
    <scope>NUCLEOTIDE SEQUENCE</scope>
    <source>
        <strain evidence="1">CBS 955.72</strain>
    </source>
</reference>
<dbReference type="AlphaFoldDB" id="A0AAJ0HW35"/>
<sequence length="286" mass="30372">MADSGFPGFSGFSGFSGFGSGGPPPPPPTHFYTPLFSPWEESFIMAMAMAGPGPGSGSTTPPPPPPIHCYTLPFSSWETSTMMVMAGPGPASGSTTPPPPPPTHCCIPSLLSSWEESTMMQSISSVAVSLLPAEPLIMAHSGFDSGCPTPPPPPPTNCCTLPFASWEESLMMVAAGLGSGSGSTTLPPPPPPTHSCIPPPLSSWEESTMMQALDLVRESTAAGTEPTICNILENALERVWTRVLAFPDEYIMNKNEFSLFNYFQARFKGNEVAMAARRRYWDNAHG</sequence>
<proteinExistence type="predicted"/>
<evidence type="ECO:0000313" key="1">
    <source>
        <dbReference type="EMBL" id="KAK3363669.1"/>
    </source>
</evidence>
<protein>
    <submittedName>
        <fullName evidence="1">Uncharacterized protein</fullName>
    </submittedName>
</protein>
<accession>A0AAJ0HW35</accession>
<gene>
    <name evidence="1" type="ORF">B0T25DRAFT_51973</name>
</gene>
<dbReference type="Proteomes" id="UP001275084">
    <property type="component" value="Unassembled WGS sequence"/>
</dbReference>